<dbReference type="RefSeq" id="WP_380902879.1">
    <property type="nucleotide sequence ID" value="NZ_JBHUFU010000013.1"/>
</dbReference>
<evidence type="ECO:0000313" key="1">
    <source>
        <dbReference type="EMBL" id="MFD1832205.1"/>
    </source>
</evidence>
<gene>
    <name evidence="1" type="ORF">ACFSJS_21530</name>
</gene>
<evidence type="ECO:0000313" key="2">
    <source>
        <dbReference type="Proteomes" id="UP001597365"/>
    </source>
</evidence>
<dbReference type="EMBL" id="JBHUFU010000013">
    <property type="protein sequence ID" value="MFD1832205.1"/>
    <property type="molecule type" value="Genomic_DNA"/>
</dbReference>
<sequence length="142" mass="15526">MTSYTSSRESDLEILLSFVGRHLGEAGAIATVDLYADQGMASGEARCLFEELKRKILSSGGKGRKREDPLMGVVLDLSSEEGIRRFSLLGFRTIGCEAFVGNDLVFASVENERTIWLDFPEGVVSELESSARRSGASGLMRR</sequence>
<protein>
    <submittedName>
        <fullName evidence="1">Uncharacterized protein</fullName>
    </submittedName>
</protein>
<proteinExistence type="predicted"/>
<keyword evidence="2" id="KW-1185">Reference proteome</keyword>
<comment type="caution">
    <text evidence="1">The sequence shown here is derived from an EMBL/GenBank/DDBJ whole genome shotgun (WGS) entry which is preliminary data.</text>
</comment>
<organism evidence="1 2">
    <name type="scientific">Streptomyces desertarenae</name>
    <dbReference type="NCBI Taxonomy" id="2666184"/>
    <lineage>
        <taxon>Bacteria</taxon>
        <taxon>Bacillati</taxon>
        <taxon>Actinomycetota</taxon>
        <taxon>Actinomycetes</taxon>
        <taxon>Kitasatosporales</taxon>
        <taxon>Streptomycetaceae</taxon>
        <taxon>Streptomyces</taxon>
    </lineage>
</organism>
<dbReference type="Proteomes" id="UP001597365">
    <property type="component" value="Unassembled WGS sequence"/>
</dbReference>
<name>A0ABW4PQ62_9ACTN</name>
<reference evidence="2" key="1">
    <citation type="journal article" date="2019" name="Int. J. Syst. Evol. Microbiol.">
        <title>The Global Catalogue of Microorganisms (GCM) 10K type strain sequencing project: providing services to taxonomists for standard genome sequencing and annotation.</title>
        <authorList>
            <consortium name="The Broad Institute Genomics Platform"/>
            <consortium name="The Broad Institute Genome Sequencing Center for Infectious Disease"/>
            <person name="Wu L."/>
            <person name="Ma J."/>
        </authorList>
    </citation>
    <scope>NUCLEOTIDE SEQUENCE [LARGE SCALE GENOMIC DNA]</scope>
    <source>
        <strain evidence="2">CGMCC 4.7455</strain>
    </source>
</reference>
<accession>A0ABW4PQ62</accession>